<accession>A0AAD9GB54</accession>
<keyword evidence="2" id="KW-1185">Reference proteome</keyword>
<reference evidence="1" key="1">
    <citation type="submission" date="2023-08" db="EMBL/GenBank/DDBJ databases">
        <title>Reference Genome Resource for the Citrus Pathogen Phytophthora citrophthora.</title>
        <authorList>
            <person name="Moller H."/>
            <person name="Coetzee B."/>
            <person name="Rose L.J."/>
            <person name="Van Niekerk J.M."/>
        </authorList>
    </citation>
    <scope>NUCLEOTIDE SEQUENCE</scope>
    <source>
        <strain evidence="1">STE-U-9442</strain>
    </source>
</reference>
<gene>
    <name evidence="1" type="ORF">P3T76_010930</name>
</gene>
<organism evidence="1 2">
    <name type="scientific">Phytophthora citrophthora</name>
    <dbReference type="NCBI Taxonomy" id="4793"/>
    <lineage>
        <taxon>Eukaryota</taxon>
        <taxon>Sar</taxon>
        <taxon>Stramenopiles</taxon>
        <taxon>Oomycota</taxon>
        <taxon>Peronosporomycetes</taxon>
        <taxon>Peronosporales</taxon>
        <taxon>Peronosporaceae</taxon>
        <taxon>Phytophthora</taxon>
    </lineage>
</organism>
<evidence type="ECO:0000313" key="2">
    <source>
        <dbReference type="Proteomes" id="UP001259832"/>
    </source>
</evidence>
<protein>
    <submittedName>
        <fullName evidence="1">Uncharacterized protein</fullName>
    </submittedName>
</protein>
<dbReference type="Proteomes" id="UP001259832">
    <property type="component" value="Unassembled WGS sequence"/>
</dbReference>
<evidence type="ECO:0000313" key="1">
    <source>
        <dbReference type="EMBL" id="KAK1935164.1"/>
    </source>
</evidence>
<name>A0AAD9GB54_9STRA</name>
<proteinExistence type="predicted"/>
<comment type="caution">
    <text evidence="1">The sequence shown here is derived from an EMBL/GenBank/DDBJ whole genome shotgun (WGS) entry which is preliminary data.</text>
</comment>
<dbReference type="AlphaFoldDB" id="A0AAD9GB54"/>
<sequence length="82" mass="9459">MAQEFRVSKFQEMTGLQYDKLNAMTFLEAAGKFEAAASASDKASILQHLEIKYHAYYIAITDILRKVADPQDTCFTERRKRH</sequence>
<dbReference type="EMBL" id="JASMQC010000024">
    <property type="protein sequence ID" value="KAK1935164.1"/>
    <property type="molecule type" value="Genomic_DNA"/>
</dbReference>